<evidence type="ECO:0000256" key="4">
    <source>
        <dbReference type="ARBA" id="ARBA00023235"/>
    </source>
</evidence>
<feature type="domain" description="tRNA pseudouridylate synthase B C-terminal" evidence="7">
    <location>
        <begin position="182"/>
        <end position="219"/>
    </location>
</feature>
<evidence type="ECO:0000256" key="1">
    <source>
        <dbReference type="ARBA" id="ARBA00000385"/>
    </source>
</evidence>
<dbReference type="NCBIfam" id="TIGR00431">
    <property type="entry name" value="TruB"/>
    <property type="match status" value="1"/>
</dbReference>
<keyword evidence="3 5" id="KW-0819">tRNA processing</keyword>
<gene>
    <name evidence="5" type="primary">truB</name>
    <name evidence="8" type="ORF">A4V02_08270</name>
</gene>
<feature type="domain" description="Pseudouridine synthase II N-terminal" evidence="6">
    <location>
        <begin position="36"/>
        <end position="181"/>
    </location>
</feature>
<dbReference type="STRING" id="1796646.A4V02_08270"/>
<dbReference type="Proteomes" id="UP000186351">
    <property type="component" value="Chromosome"/>
</dbReference>
<dbReference type="OrthoDB" id="9802309at2"/>
<dbReference type="SUPFAM" id="SSF55120">
    <property type="entry name" value="Pseudouridine synthase"/>
    <property type="match status" value="1"/>
</dbReference>
<comment type="function">
    <text evidence="5">Responsible for synthesis of pseudouridine from uracil-55 in the psi GC loop of transfer RNAs.</text>
</comment>
<dbReference type="AlphaFoldDB" id="A0A1B1SAB1"/>
<dbReference type="CDD" id="cd02573">
    <property type="entry name" value="PseudoU_synth_EcTruB"/>
    <property type="match status" value="1"/>
</dbReference>
<dbReference type="Gene3D" id="3.30.2350.10">
    <property type="entry name" value="Pseudouridine synthase"/>
    <property type="match status" value="1"/>
</dbReference>
<dbReference type="GeneID" id="65536853"/>
<dbReference type="EC" id="5.4.99.25" evidence="5"/>
<dbReference type="InterPro" id="IPR020103">
    <property type="entry name" value="PsdUridine_synth_cat_dom_sf"/>
</dbReference>
<dbReference type="GO" id="GO:0031119">
    <property type="term" value="P:tRNA pseudouridine synthesis"/>
    <property type="evidence" value="ECO:0007669"/>
    <property type="project" value="UniProtKB-UniRule"/>
</dbReference>
<feature type="active site" description="Nucleophile" evidence="5">
    <location>
        <position position="48"/>
    </location>
</feature>
<dbReference type="GO" id="GO:1990481">
    <property type="term" value="P:mRNA pseudouridine synthesis"/>
    <property type="evidence" value="ECO:0007669"/>
    <property type="project" value="TreeGrafter"/>
</dbReference>
<comment type="similarity">
    <text evidence="2 5">Belongs to the pseudouridine synthase TruB family. Type 1 subfamily.</text>
</comment>
<reference evidence="9" key="1">
    <citation type="submission" date="2016-04" db="EMBL/GenBank/DDBJ databases">
        <title>Complete Genome Sequences of Twelve Strains of a Stable Defined Moderately Diverse Mouse Microbiota 2 (sDMDMm2).</title>
        <authorList>
            <person name="Uchimura Y."/>
            <person name="Wyss M."/>
            <person name="Brugiroux S."/>
            <person name="Limenitakis J.P."/>
            <person name="Stecher B."/>
            <person name="McCoy K.D."/>
            <person name="Macpherson A.J."/>
        </authorList>
    </citation>
    <scope>NUCLEOTIDE SEQUENCE [LARGE SCALE GENOMIC DNA]</scope>
    <source>
        <strain evidence="9">YL27</strain>
    </source>
</reference>
<evidence type="ECO:0000259" key="6">
    <source>
        <dbReference type="Pfam" id="PF01509"/>
    </source>
</evidence>
<organism evidence="8 9">
    <name type="scientific">Muribaculum intestinale</name>
    <dbReference type="NCBI Taxonomy" id="1796646"/>
    <lineage>
        <taxon>Bacteria</taxon>
        <taxon>Pseudomonadati</taxon>
        <taxon>Bacteroidota</taxon>
        <taxon>Bacteroidia</taxon>
        <taxon>Bacteroidales</taxon>
        <taxon>Muribaculaceae</taxon>
        <taxon>Muribaculum</taxon>
    </lineage>
</organism>
<name>A0A1B1SAB1_9BACT</name>
<dbReference type="GO" id="GO:0160148">
    <property type="term" value="F:tRNA pseudouridine(55) synthase activity"/>
    <property type="evidence" value="ECO:0007669"/>
    <property type="project" value="UniProtKB-EC"/>
</dbReference>
<evidence type="ECO:0000256" key="3">
    <source>
        <dbReference type="ARBA" id="ARBA00022694"/>
    </source>
</evidence>
<evidence type="ECO:0000256" key="5">
    <source>
        <dbReference type="HAMAP-Rule" id="MF_01080"/>
    </source>
</evidence>
<dbReference type="Pfam" id="PF16198">
    <property type="entry name" value="TruB_C_2"/>
    <property type="match status" value="1"/>
</dbReference>
<dbReference type="GO" id="GO:0003723">
    <property type="term" value="F:RNA binding"/>
    <property type="evidence" value="ECO:0007669"/>
    <property type="project" value="InterPro"/>
</dbReference>
<dbReference type="InterPro" id="IPR032819">
    <property type="entry name" value="TruB_C"/>
</dbReference>
<dbReference type="InterPro" id="IPR014780">
    <property type="entry name" value="tRNA_psdUridine_synth_TruB"/>
</dbReference>
<protein>
    <recommendedName>
        <fullName evidence="5">tRNA pseudouridine synthase B</fullName>
        <ecNumber evidence="5">5.4.99.25</ecNumber>
    </recommendedName>
    <alternativeName>
        <fullName evidence="5">tRNA pseudouridine(55) synthase</fullName>
        <shortName evidence="5">Psi55 synthase</shortName>
    </alternativeName>
    <alternativeName>
        <fullName evidence="5">tRNA pseudouridylate synthase</fullName>
    </alternativeName>
    <alternativeName>
        <fullName evidence="5">tRNA-uridine isomerase</fullName>
    </alternativeName>
</protein>
<accession>A0A1B1SAB1</accession>
<dbReference type="HAMAP" id="MF_01080">
    <property type="entry name" value="TruB_bact"/>
    <property type="match status" value="1"/>
</dbReference>
<dbReference type="RefSeq" id="WP_068961030.1">
    <property type="nucleotide sequence ID" value="NZ_CAJTAP010000014.1"/>
</dbReference>
<evidence type="ECO:0000259" key="7">
    <source>
        <dbReference type="Pfam" id="PF16198"/>
    </source>
</evidence>
<dbReference type="KEGG" id="pary:A4V02_08270"/>
<dbReference type="InterPro" id="IPR002501">
    <property type="entry name" value="PsdUridine_synth_N"/>
</dbReference>
<evidence type="ECO:0000313" key="8">
    <source>
        <dbReference type="EMBL" id="ANU63725.1"/>
    </source>
</evidence>
<dbReference type="PANTHER" id="PTHR13767">
    <property type="entry name" value="TRNA-PSEUDOURIDINE SYNTHASE"/>
    <property type="match status" value="1"/>
</dbReference>
<dbReference type="EMBL" id="CP015402">
    <property type="protein sequence ID" value="ANU63725.1"/>
    <property type="molecule type" value="Genomic_DNA"/>
</dbReference>
<keyword evidence="9" id="KW-1185">Reference proteome</keyword>
<accession>A0A1Z2XIE0</accession>
<proteinExistence type="inferred from homology"/>
<comment type="catalytic activity">
    <reaction evidence="1 5">
        <text>uridine(55) in tRNA = pseudouridine(55) in tRNA</text>
        <dbReference type="Rhea" id="RHEA:42532"/>
        <dbReference type="Rhea" id="RHEA-COMP:10101"/>
        <dbReference type="Rhea" id="RHEA-COMP:10102"/>
        <dbReference type="ChEBI" id="CHEBI:65314"/>
        <dbReference type="ChEBI" id="CHEBI:65315"/>
        <dbReference type="EC" id="5.4.99.25"/>
    </reaction>
</comment>
<dbReference type="PANTHER" id="PTHR13767:SF2">
    <property type="entry name" value="PSEUDOURIDYLATE SYNTHASE TRUB1"/>
    <property type="match status" value="1"/>
</dbReference>
<sequence length="239" mass="26221">MNFTKGEILYIDKPHGWTSFDAVKRLRSTLLRRLKIKKLKVGHAGTLDPLATGVMLVCTGKATKQIDTLQAHVKEYVATIALGATTPSFDLETEIDATYPTSHITRELVEETLKKFTGAIEQVPPAFSACKVDGQRAYKMARRGEEVVIRPKLLVIDEIELMEFSPESITVRVVCSKGTYIRALARDIGIALGSGGHLTALRRTRVGDVSVSDCLTVPQAVELLNTVVIESDDDSIPEN</sequence>
<keyword evidence="4 5" id="KW-0413">Isomerase</keyword>
<dbReference type="Pfam" id="PF01509">
    <property type="entry name" value="TruB_N"/>
    <property type="match status" value="1"/>
</dbReference>
<evidence type="ECO:0000313" key="9">
    <source>
        <dbReference type="Proteomes" id="UP000186351"/>
    </source>
</evidence>
<evidence type="ECO:0000256" key="2">
    <source>
        <dbReference type="ARBA" id="ARBA00005642"/>
    </source>
</evidence>